<proteinExistence type="predicted"/>
<feature type="region of interest" description="Disordered" evidence="1">
    <location>
        <begin position="145"/>
        <end position="169"/>
    </location>
</feature>
<feature type="compositionally biased region" description="Low complexity" evidence="1">
    <location>
        <begin position="145"/>
        <end position="156"/>
    </location>
</feature>
<protein>
    <submittedName>
        <fullName evidence="2">Uncharacterized protein</fullName>
    </submittedName>
</protein>
<dbReference type="EMBL" id="BTGU01000045">
    <property type="protein sequence ID" value="GMN53154.1"/>
    <property type="molecule type" value="Genomic_DNA"/>
</dbReference>
<sequence>MFNEYSPVRRNGYVDVVICSDHKVPLPTTPRTRPDAVLGEHGHPSTRIRLCSEHPISGNVPRTSRNPRAHTPLRQDWMLVTRLRLTRCGSRRTRPDAVLEEHGHQTKSYRLTRATPSTQTRLCSEHSISGNVSPTYCYNTSHSHPSSPTLTGAAPAGVGGGHPAVPSTSSPIDLSIRVPMADTTPMSPSFLGASLLQMIDGGATSQPPPDNPTTLVVAAEVIFGINRLFDGITRARDQQNLGKSAAKERARER</sequence>
<name>A0AA88DJY9_FICCA</name>
<keyword evidence="3" id="KW-1185">Reference proteome</keyword>
<dbReference type="Proteomes" id="UP001187192">
    <property type="component" value="Unassembled WGS sequence"/>
</dbReference>
<evidence type="ECO:0000256" key="1">
    <source>
        <dbReference type="SAM" id="MobiDB-lite"/>
    </source>
</evidence>
<evidence type="ECO:0000313" key="3">
    <source>
        <dbReference type="Proteomes" id="UP001187192"/>
    </source>
</evidence>
<comment type="caution">
    <text evidence="2">The sequence shown here is derived from an EMBL/GenBank/DDBJ whole genome shotgun (WGS) entry which is preliminary data.</text>
</comment>
<gene>
    <name evidence="2" type="ORF">TIFTF001_022299</name>
</gene>
<accession>A0AA88DJY9</accession>
<dbReference type="AlphaFoldDB" id="A0AA88DJY9"/>
<organism evidence="2 3">
    <name type="scientific">Ficus carica</name>
    <name type="common">Common fig</name>
    <dbReference type="NCBI Taxonomy" id="3494"/>
    <lineage>
        <taxon>Eukaryota</taxon>
        <taxon>Viridiplantae</taxon>
        <taxon>Streptophyta</taxon>
        <taxon>Embryophyta</taxon>
        <taxon>Tracheophyta</taxon>
        <taxon>Spermatophyta</taxon>
        <taxon>Magnoliopsida</taxon>
        <taxon>eudicotyledons</taxon>
        <taxon>Gunneridae</taxon>
        <taxon>Pentapetalae</taxon>
        <taxon>rosids</taxon>
        <taxon>fabids</taxon>
        <taxon>Rosales</taxon>
        <taxon>Moraceae</taxon>
        <taxon>Ficeae</taxon>
        <taxon>Ficus</taxon>
    </lineage>
</organism>
<reference evidence="2" key="1">
    <citation type="submission" date="2023-07" db="EMBL/GenBank/DDBJ databases">
        <title>draft genome sequence of fig (Ficus carica).</title>
        <authorList>
            <person name="Takahashi T."/>
            <person name="Nishimura K."/>
        </authorList>
    </citation>
    <scope>NUCLEOTIDE SEQUENCE</scope>
</reference>
<evidence type="ECO:0000313" key="2">
    <source>
        <dbReference type="EMBL" id="GMN53154.1"/>
    </source>
</evidence>